<protein>
    <submittedName>
        <fullName evidence="1">Uncharacterized protein</fullName>
    </submittedName>
</protein>
<organism evidence="1 2">
    <name type="scientific">Megasphaera micronuciformis F0359</name>
    <dbReference type="NCBI Taxonomy" id="706434"/>
    <lineage>
        <taxon>Bacteria</taxon>
        <taxon>Bacillati</taxon>
        <taxon>Bacillota</taxon>
        <taxon>Negativicutes</taxon>
        <taxon>Veillonellales</taxon>
        <taxon>Veillonellaceae</taxon>
        <taxon>Megasphaera</taxon>
    </lineage>
</organism>
<dbReference type="HOGENOM" id="CLU_2717669_0_0_9"/>
<reference evidence="1 2" key="1">
    <citation type="submission" date="2010-08" db="EMBL/GenBank/DDBJ databases">
        <authorList>
            <person name="Weinstock G."/>
            <person name="Sodergren E."/>
            <person name="Clifton S."/>
            <person name="Fulton L."/>
            <person name="Fulton B."/>
            <person name="Courtney L."/>
            <person name="Fronick C."/>
            <person name="Harrison M."/>
            <person name="Strong C."/>
            <person name="Farmer C."/>
            <person name="Delahaunty K."/>
            <person name="Markovic C."/>
            <person name="Hall O."/>
            <person name="Minx P."/>
            <person name="Tomlinson C."/>
            <person name="Mitreva M."/>
            <person name="Hou S."/>
            <person name="Chen J."/>
            <person name="Wollam A."/>
            <person name="Pepin K.H."/>
            <person name="Johnson M."/>
            <person name="Bhonagiri V."/>
            <person name="Zhang X."/>
            <person name="Suruliraj S."/>
            <person name="Warren W."/>
            <person name="Chinwalla A."/>
            <person name="Mardis E.R."/>
            <person name="Wilson R.K."/>
        </authorList>
    </citation>
    <scope>NUCLEOTIDE SEQUENCE [LARGE SCALE GENOMIC DNA]</scope>
    <source>
        <strain evidence="1 2">F0359</strain>
    </source>
</reference>
<dbReference type="Proteomes" id="UP000003195">
    <property type="component" value="Unassembled WGS sequence"/>
</dbReference>
<sequence length="72" mass="7945">MVDRSLKPDCPHEDFGGITVWYPPTLRPVAGKDVVTICVKSLFWIKRLELEDALVLNSKPGGLNPSIHDMGA</sequence>
<dbReference type="AlphaFoldDB" id="E2Z9H1"/>
<dbReference type="EMBL" id="AECS01000003">
    <property type="protein sequence ID" value="EFQ04997.1"/>
    <property type="molecule type" value="Genomic_DNA"/>
</dbReference>
<evidence type="ECO:0000313" key="1">
    <source>
        <dbReference type="EMBL" id="EFQ04997.1"/>
    </source>
</evidence>
<accession>E2Z9H1</accession>
<gene>
    <name evidence="1" type="ORF">HMPREF9429_00074</name>
</gene>
<dbReference type="STRING" id="706434.HMPREF9429_00074"/>
<proteinExistence type="predicted"/>
<keyword evidence="2" id="KW-1185">Reference proteome</keyword>
<comment type="caution">
    <text evidence="1">The sequence shown here is derived from an EMBL/GenBank/DDBJ whole genome shotgun (WGS) entry which is preliminary data.</text>
</comment>
<evidence type="ECO:0000313" key="2">
    <source>
        <dbReference type="Proteomes" id="UP000003195"/>
    </source>
</evidence>
<name>E2Z9H1_9FIRM</name>